<dbReference type="GO" id="GO:0008270">
    <property type="term" value="F:zinc ion binding"/>
    <property type="evidence" value="ECO:0007669"/>
    <property type="project" value="UniProtKB-KW"/>
</dbReference>
<feature type="region of interest" description="Disordered" evidence="11">
    <location>
        <begin position="250"/>
        <end position="284"/>
    </location>
</feature>
<evidence type="ECO:0000256" key="7">
    <source>
        <dbReference type="ARBA" id="ARBA00023125"/>
    </source>
</evidence>
<comment type="subcellular location">
    <subcellularLocation>
        <location evidence="1 10">Nucleus</location>
    </subcellularLocation>
</comment>
<gene>
    <name evidence="13" type="ORF">TTEB3V08_LOCUS192</name>
</gene>
<dbReference type="GO" id="GO:0006355">
    <property type="term" value="P:regulation of DNA-templated transcription"/>
    <property type="evidence" value="ECO:0007669"/>
    <property type="project" value="InterPro"/>
</dbReference>
<dbReference type="GO" id="GO:0003677">
    <property type="term" value="F:DNA binding"/>
    <property type="evidence" value="ECO:0007669"/>
    <property type="project" value="UniProtKB-KW"/>
</dbReference>
<evidence type="ECO:0000256" key="2">
    <source>
        <dbReference type="ARBA" id="ARBA00010340"/>
    </source>
</evidence>
<evidence type="ECO:0000256" key="6">
    <source>
        <dbReference type="ARBA" id="ARBA00023015"/>
    </source>
</evidence>
<evidence type="ECO:0000256" key="1">
    <source>
        <dbReference type="ARBA" id="ARBA00004123"/>
    </source>
</evidence>
<dbReference type="InterPro" id="IPR003523">
    <property type="entry name" value="Transcription_factor_COE"/>
</dbReference>
<evidence type="ECO:0000256" key="11">
    <source>
        <dbReference type="SAM" id="MobiDB-lite"/>
    </source>
</evidence>
<evidence type="ECO:0000259" key="12">
    <source>
        <dbReference type="Pfam" id="PF16423"/>
    </source>
</evidence>
<keyword evidence="10" id="KW-0217">Developmental protein</keyword>
<organism evidence="13">
    <name type="scientific">Timema tahoe</name>
    <dbReference type="NCBI Taxonomy" id="61484"/>
    <lineage>
        <taxon>Eukaryota</taxon>
        <taxon>Metazoa</taxon>
        <taxon>Ecdysozoa</taxon>
        <taxon>Arthropoda</taxon>
        <taxon>Hexapoda</taxon>
        <taxon>Insecta</taxon>
        <taxon>Pterygota</taxon>
        <taxon>Neoptera</taxon>
        <taxon>Polyneoptera</taxon>
        <taxon>Phasmatodea</taxon>
        <taxon>Timematodea</taxon>
        <taxon>Timematoidea</taxon>
        <taxon>Timematidae</taxon>
        <taxon>Timema</taxon>
    </lineage>
</organism>
<keyword evidence="3 10" id="KW-0479">Metal-binding</keyword>
<keyword evidence="7 10" id="KW-0238">DNA-binding</keyword>
<dbReference type="InterPro" id="IPR032201">
    <property type="entry name" value="COE_HLH"/>
</dbReference>
<reference evidence="13" key="1">
    <citation type="submission" date="2020-11" db="EMBL/GenBank/DDBJ databases">
        <authorList>
            <person name="Tran Van P."/>
        </authorList>
    </citation>
    <scope>NUCLEOTIDE SEQUENCE</scope>
</reference>
<dbReference type="Gene3D" id="1.10.287.4280">
    <property type="match status" value="1"/>
</dbReference>
<feature type="domain" description="Transcription factor COE helix-loop-helix" evidence="12">
    <location>
        <begin position="164"/>
        <end position="207"/>
    </location>
</feature>
<evidence type="ECO:0000313" key="13">
    <source>
        <dbReference type="EMBL" id="CAD7451998.1"/>
    </source>
</evidence>
<dbReference type="AlphaFoldDB" id="A0A7R9FEE0"/>
<protein>
    <recommendedName>
        <fullName evidence="12">Transcription factor COE helix-loop-helix domain-containing protein</fullName>
    </recommendedName>
</protein>
<evidence type="ECO:0000256" key="4">
    <source>
        <dbReference type="ARBA" id="ARBA00022771"/>
    </source>
</evidence>
<dbReference type="EMBL" id="OE000024">
    <property type="protein sequence ID" value="CAD7451998.1"/>
    <property type="molecule type" value="Genomic_DNA"/>
</dbReference>
<keyword evidence="9 10" id="KW-0539">Nucleus</keyword>
<keyword evidence="6 10" id="KW-0805">Transcription regulation</keyword>
<evidence type="ECO:0000256" key="8">
    <source>
        <dbReference type="ARBA" id="ARBA00023163"/>
    </source>
</evidence>
<name>A0A7R9FEE0_9NEOP</name>
<dbReference type="GO" id="GO:0005634">
    <property type="term" value="C:nucleus"/>
    <property type="evidence" value="ECO:0007669"/>
    <property type="project" value="UniProtKB-SubCell"/>
</dbReference>
<accession>A0A7R9FEE0</accession>
<comment type="similarity">
    <text evidence="2 10">Belongs to the COE family.</text>
</comment>
<evidence type="ECO:0000256" key="9">
    <source>
        <dbReference type="ARBA" id="ARBA00023242"/>
    </source>
</evidence>
<keyword evidence="8 10" id="KW-0804">Transcription</keyword>
<dbReference type="PANTHER" id="PTHR10747">
    <property type="entry name" value="TRANSCRIPTION FACTOR COE FAMILY MEMBER"/>
    <property type="match status" value="1"/>
</dbReference>
<proteinExistence type="inferred from homology"/>
<keyword evidence="5 10" id="KW-0862">Zinc</keyword>
<sequence>MSVCLSADHVARDTSADTAQAHPRRRRSDALLQVKTVLQGRPGQIRLRLEHFLRCPKSSSEHFLQCPKCSSIHFLQCPIDHFLQCPKCSSDNFLQCPSDHFLHCPSENFLQCPTDHFLQCPKCSSIHFLQYPIDYFLHCPKCSSIHFLQCPIDHFLQCPKSSTLNEPTIDYGFQRLQKLIPRHPGDPEKLPKEIILKRAADLAEALYSMPRNNQLALSAPRSPSMPNNGMSAGFNTYTGQLAVSVQENGNEEYGRGQSSSVSPRGGGYGSSASTPHSSNGGGSYVTGTSTGVTMNGSYTTAGVCEPYGGVPQYQFCQEKSAFSAVARPSGSTPCPQSATALFQRNQHLSIQC</sequence>
<keyword evidence="4 10" id="KW-0863">Zinc-finger</keyword>
<dbReference type="FunFam" id="1.10.287.4280:FF:000001">
    <property type="entry name" value="transcription factor COE1 isoform X2"/>
    <property type="match status" value="1"/>
</dbReference>
<evidence type="ECO:0000256" key="10">
    <source>
        <dbReference type="RuleBase" id="RU004489"/>
    </source>
</evidence>
<evidence type="ECO:0000256" key="5">
    <source>
        <dbReference type="ARBA" id="ARBA00022833"/>
    </source>
</evidence>
<evidence type="ECO:0000256" key="3">
    <source>
        <dbReference type="ARBA" id="ARBA00022723"/>
    </source>
</evidence>
<dbReference type="Pfam" id="PF16423">
    <property type="entry name" value="COE1_HLH"/>
    <property type="match status" value="1"/>
</dbReference>